<gene>
    <name evidence="1" type="ORF">LCGC14_0358000</name>
</gene>
<organism evidence="1">
    <name type="scientific">marine sediment metagenome</name>
    <dbReference type="NCBI Taxonomy" id="412755"/>
    <lineage>
        <taxon>unclassified sequences</taxon>
        <taxon>metagenomes</taxon>
        <taxon>ecological metagenomes</taxon>
    </lineage>
</organism>
<sequence length="68" mass="7893">MKLQWNKTGDIYFSRKAPGSPKGRFQIFQTETQWNVRDMNFSGVIFATPETLTDAKQAAEKRLIKKIE</sequence>
<accession>A0A0F9TEK3</accession>
<dbReference type="EMBL" id="LAZR01000275">
    <property type="protein sequence ID" value="KKN77674.1"/>
    <property type="molecule type" value="Genomic_DNA"/>
</dbReference>
<name>A0A0F9TEK3_9ZZZZ</name>
<reference evidence="1" key="1">
    <citation type="journal article" date="2015" name="Nature">
        <title>Complex archaea that bridge the gap between prokaryotes and eukaryotes.</title>
        <authorList>
            <person name="Spang A."/>
            <person name="Saw J.H."/>
            <person name="Jorgensen S.L."/>
            <person name="Zaremba-Niedzwiedzka K."/>
            <person name="Martijn J."/>
            <person name="Lind A.E."/>
            <person name="van Eijk R."/>
            <person name="Schleper C."/>
            <person name="Guy L."/>
            <person name="Ettema T.J."/>
        </authorList>
    </citation>
    <scope>NUCLEOTIDE SEQUENCE</scope>
</reference>
<proteinExistence type="predicted"/>
<comment type="caution">
    <text evidence="1">The sequence shown here is derived from an EMBL/GenBank/DDBJ whole genome shotgun (WGS) entry which is preliminary data.</text>
</comment>
<dbReference type="AlphaFoldDB" id="A0A0F9TEK3"/>
<evidence type="ECO:0000313" key="1">
    <source>
        <dbReference type="EMBL" id="KKN77674.1"/>
    </source>
</evidence>
<protein>
    <submittedName>
        <fullName evidence="1">Uncharacterized protein</fullName>
    </submittedName>
</protein>